<evidence type="ECO:0000256" key="2">
    <source>
        <dbReference type="ARBA" id="ARBA00022448"/>
    </source>
</evidence>
<dbReference type="PROSITE" id="PS51257">
    <property type="entry name" value="PROKAR_LIPOPROTEIN"/>
    <property type="match status" value="1"/>
</dbReference>
<evidence type="ECO:0000313" key="7">
    <source>
        <dbReference type="Proteomes" id="UP000204391"/>
    </source>
</evidence>
<feature type="chain" id="PRO_5038949121" evidence="4">
    <location>
        <begin position="29"/>
        <end position="528"/>
    </location>
</feature>
<dbReference type="GO" id="GO:0015833">
    <property type="term" value="P:peptide transport"/>
    <property type="evidence" value="ECO:0007669"/>
    <property type="project" value="TreeGrafter"/>
</dbReference>
<sequence length="528" mass="58917">MTMLKRFVRRKSCLTLIILLLTIMILQACSTSGGAEETDKKDTKEGNTGGGTLKIAIQADATNLDPHFITNIPSANIIYQKVYETLVAFNKDMEIVPKLAKEWKQIDENTWEFKLNEGITFHDGAPFNAEAVKATFDRLLDPATESPQRDKLSMIEEVKVIDETTVQLLLNAPYAPLLSILASNEGSIISPKVISENPESLAAHPVGTGPFTFESWNSGQDITLVKNEDYWGEKPNIDKVVFQVVPESATRLAMIETGEAHITDQVPVSEIERINNSDTLNLYRTDGLAVEYVGFNTQNAPLDNVKLRQAISHAIERSAIIDGIYNNIGTLANSAMSPKVFGYSENIEPYEYNINKAKELMKEAGFEDGVSLTLITSDRKERVSMAEVIKSQLKGIGVDIEIQVLEYGAYISAVDSGDHDMFIGGWGNATGDGDYNQYNLFHSDSHGPPGNHFYYTNEKVDQLIEAARRETSPDKRKELYEKAMQIEMEEAVYIPIRNYEHLAVYNNNVENFWLSAASYLMINDATVK</sequence>
<dbReference type="GO" id="GO:1904680">
    <property type="term" value="F:peptide transmembrane transporter activity"/>
    <property type="evidence" value="ECO:0007669"/>
    <property type="project" value="TreeGrafter"/>
</dbReference>
<dbReference type="SUPFAM" id="SSF53850">
    <property type="entry name" value="Periplasmic binding protein-like II"/>
    <property type="match status" value="1"/>
</dbReference>
<dbReference type="Proteomes" id="UP000204391">
    <property type="component" value="Chromosome"/>
</dbReference>
<dbReference type="OrthoDB" id="9796817at2"/>
<dbReference type="RefSeq" id="WP_089533160.1">
    <property type="nucleotide sequence ID" value="NZ_CP022437.1"/>
</dbReference>
<keyword evidence="2" id="KW-0813">Transport</keyword>
<dbReference type="CDD" id="cd08499">
    <property type="entry name" value="PBP2_Ylib_like"/>
    <property type="match status" value="1"/>
</dbReference>
<evidence type="ECO:0000313" key="6">
    <source>
        <dbReference type="EMBL" id="ASN06213.1"/>
    </source>
</evidence>
<evidence type="ECO:0000256" key="1">
    <source>
        <dbReference type="ARBA" id="ARBA00005695"/>
    </source>
</evidence>
<feature type="domain" description="Solute-binding protein family 5" evidence="5">
    <location>
        <begin position="94"/>
        <end position="444"/>
    </location>
</feature>
<keyword evidence="3 4" id="KW-0732">Signal</keyword>
<dbReference type="InterPro" id="IPR030678">
    <property type="entry name" value="Peptide/Ni-bd"/>
</dbReference>
<dbReference type="GO" id="GO:0042597">
    <property type="term" value="C:periplasmic space"/>
    <property type="evidence" value="ECO:0007669"/>
    <property type="project" value="UniProtKB-ARBA"/>
</dbReference>
<dbReference type="AlphaFoldDB" id="A0A221MEW1"/>
<dbReference type="Gene3D" id="3.90.76.10">
    <property type="entry name" value="Dipeptide-binding Protein, Domain 1"/>
    <property type="match status" value="1"/>
</dbReference>
<dbReference type="PANTHER" id="PTHR30290">
    <property type="entry name" value="PERIPLASMIC BINDING COMPONENT OF ABC TRANSPORTER"/>
    <property type="match status" value="1"/>
</dbReference>
<dbReference type="PIRSF" id="PIRSF002741">
    <property type="entry name" value="MppA"/>
    <property type="match status" value="1"/>
</dbReference>
<evidence type="ECO:0000256" key="3">
    <source>
        <dbReference type="ARBA" id="ARBA00022729"/>
    </source>
</evidence>
<dbReference type="InterPro" id="IPR039424">
    <property type="entry name" value="SBP_5"/>
</dbReference>
<dbReference type="KEGG" id="vne:CFK40_14870"/>
<dbReference type="GO" id="GO:0043190">
    <property type="term" value="C:ATP-binding cassette (ABC) transporter complex"/>
    <property type="evidence" value="ECO:0007669"/>
    <property type="project" value="InterPro"/>
</dbReference>
<dbReference type="Gene3D" id="3.10.105.10">
    <property type="entry name" value="Dipeptide-binding Protein, Domain 3"/>
    <property type="match status" value="1"/>
</dbReference>
<dbReference type="EMBL" id="CP022437">
    <property type="protein sequence ID" value="ASN06213.1"/>
    <property type="molecule type" value="Genomic_DNA"/>
</dbReference>
<protein>
    <submittedName>
        <fullName evidence="6">Glutathione ABC transporter substrate-binding protein</fullName>
    </submittedName>
</protein>
<keyword evidence="7" id="KW-1185">Reference proteome</keyword>
<dbReference type="Gene3D" id="3.40.190.10">
    <property type="entry name" value="Periplasmic binding protein-like II"/>
    <property type="match status" value="1"/>
</dbReference>
<dbReference type="PANTHER" id="PTHR30290:SF9">
    <property type="entry name" value="OLIGOPEPTIDE-BINDING PROTEIN APPA"/>
    <property type="match status" value="1"/>
</dbReference>
<dbReference type="InterPro" id="IPR000914">
    <property type="entry name" value="SBP_5_dom"/>
</dbReference>
<name>A0A221MEW1_9BACI</name>
<reference evidence="6 7" key="1">
    <citation type="journal article" date="2003" name="Int. J. Syst. Evol. Microbiol.">
        <title>Virgibacillus carmonensis sp. nov., Virgibacillus necropolis sp. nov. and Virgibacillus picturae sp. nov., three novel species isolated from deteriorated mural paintings, transfer of the species of the genus salibacillus to Virgibacillus, as Virgibacillus marismortui comb. nov. and Virgibacillus salexigens comb. nov., and emended description of the genus Virgibacillus.</title>
        <authorList>
            <person name="Heyrman J."/>
            <person name="Logan N.A."/>
            <person name="Busse H.J."/>
            <person name="Balcaen A."/>
            <person name="Lebbe L."/>
            <person name="Rodriguez-Diaz M."/>
            <person name="Swings J."/>
            <person name="De Vos P."/>
        </authorList>
    </citation>
    <scope>NUCLEOTIDE SEQUENCE [LARGE SCALE GENOMIC DNA]</scope>
    <source>
        <strain evidence="6 7">LMG 19488</strain>
    </source>
</reference>
<gene>
    <name evidence="6" type="ORF">CFK40_14870</name>
</gene>
<evidence type="ECO:0000259" key="5">
    <source>
        <dbReference type="Pfam" id="PF00496"/>
    </source>
</evidence>
<organism evidence="6 7">
    <name type="scientific">Virgibacillus necropolis</name>
    <dbReference type="NCBI Taxonomy" id="163877"/>
    <lineage>
        <taxon>Bacteria</taxon>
        <taxon>Bacillati</taxon>
        <taxon>Bacillota</taxon>
        <taxon>Bacilli</taxon>
        <taxon>Bacillales</taxon>
        <taxon>Bacillaceae</taxon>
        <taxon>Virgibacillus</taxon>
    </lineage>
</organism>
<proteinExistence type="inferred from homology"/>
<dbReference type="Pfam" id="PF00496">
    <property type="entry name" value="SBP_bac_5"/>
    <property type="match status" value="1"/>
</dbReference>
<evidence type="ECO:0000256" key="4">
    <source>
        <dbReference type="SAM" id="SignalP"/>
    </source>
</evidence>
<feature type="signal peptide" evidence="4">
    <location>
        <begin position="1"/>
        <end position="28"/>
    </location>
</feature>
<comment type="similarity">
    <text evidence="1">Belongs to the bacterial solute-binding protein 5 family.</text>
</comment>
<accession>A0A221MEW1</accession>